<gene>
    <name evidence="1" type="primary">alsS_1</name>
    <name evidence="1" type="ORF">NCTC7878_01050</name>
</gene>
<evidence type="ECO:0000313" key="2">
    <source>
        <dbReference type="Proteomes" id="UP000249913"/>
    </source>
</evidence>
<proteinExistence type="predicted"/>
<accession>A0A2X2KBL3</accession>
<dbReference type="EC" id="2.2.1.6" evidence="1"/>
<evidence type="ECO:0000313" key="1">
    <source>
        <dbReference type="EMBL" id="SPZ97665.1"/>
    </source>
</evidence>
<dbReference type="GO" id="GO:0003984">
    <property type="term" value="F:acetolactate synthase activity"/>
    <property type="evidence" value="ECO:0007669"/>
    <property type="project" value="UniProtKB-EC"/>
</dbReference>
<name>A0A2X2KBL3_STAAU</name>
<organism evidence="1 2">
    <name type="scientific">Staphylococcus aureus</name>
    <dbReference type="NCBI Taxonomy" id="1280"/>
    <lineage>
        <taxon>Bacteria</taxon>
        <taxon>Bacillati</taxon>
        <taxon>Bacillota</taxon>
        <taxon>Bacilli</taxon>
        <taxon>Bacillales</taxon>
        <taxon>Staphylococcaceae</taxon>
        <taxon>Staphylococcus</taxon>
    </lineage>
</organism>
<sequence length="36" mass="4177">MTDKKYTAADMVIDTLKNNGVEYVFWYSGCKDRLSI</sequence>
<dbReference type="EMBL" id="UAUX01000006">
    <property type="protein sequence ID" value="SPZ97665.1"/>
    <property type="molecule type" value="Genomic_DNA"/>
</dbReference>
<protein>
    <submittedName>
        <fullName evidence="1">Acetolactate synthase, catabolic</fullName>
        <ecNumber evidence="1">2.2.1.6</ecNumber>
    </submittedName>
</protein>
<reference evidence="1 2" key="1">
    <citation type="submission" date="2018-06" db="EMBL/GenBank/DDBJ databases">
        <authorList>
            <consortium name="Pathogen Informatics"/>
            <person name="Doyle S."/>
        </authorList>
    </citation>
    <scope>NUCLEOTIDE SEQUENCE [LARGE SCALE GENOMIC DNA]</scope>
    <source>
        <strain evidence="1 2">NCTC7878</strain>
    </source>
</reference>
<dbReference type="Proteomes" id="UP000249913">
    <property type="component" value="Unassembled WGS sequence"/>
</dbReference>
<keyword evidence="1" id="KW-0808">Transferase</keyword>
<dbReference type="AlphaFoldDB" id="A0A2X2KBL3"/>